<evidence type="ECO:0008006" key="4">
    <source>
        <dbReference type="Google" id="ProtNLM"/>
    </source>
</evidence>
<feature type="non-terminal residue" evidence="2">
    <location>
        <position position="140"/>
    </location>
</feature>
<name>A0ABQ8Q2T1_9AGAR</name>
<reference evidence="2" key="1">
    <citation type="submission" date="2022-08" db="EMBL/GenBank/DDBJ databases">
        <authorList>
            <consortium name="DOE Joint Genome Institute"/>
            <person name="Min B."/>
            <person name="Riley R."/>
            <person name="Sierra-Patev S."/>
            <person name="Naranjo-Ortiz M."/>
            <person name="Looney B."/>
            <person name="Konkel Z."/>
            <person name="Slot J.C."/>
            <person name="Sakamoto Y."/>
            <person name="Steenwyk J.L."/>
            <person name="Rokas A."/>
            <person name="Carro J."/>
            <person name="Camarero S."/>
            <person name="Ferreira P."/>
            <person name="Molpeceres G."/>
            <person name="Ruiz-Duenas F.J."/>
            <person name="Serrano A."/>
            <person name="Henrissat B."/>
            <person name="Drula E."/>
            <person name="Hughes K.W."/>
            <person name="Mata J.L."/>
            <person name="Ishikawa N.K."/>
            <person name="Vargas-Isla R."/>
            <person name="Ushijima S."/>
            <person name="Smith C.A."/>
            <person name="Ahrendt S."/>
            <person name="Andreopoulos W."/>
            <person name="He G."/>
            <person name="Labutti K."/>
            <person name="Lipzen A."/>
            <person name="Ng V."/>
            <person name="Sandor L."/>
            <person name="Barry K."/>
            <person name="Martinez A.T."/>
            <person name="Xiao Y."/>
            <person name="Gibbons J.G."/>
            <person name="Terashima K."/>
            <person name="Hibbett D.S."/>
            <person name="Grigoriev I.V."/>
        </authorList>
    </citation>
    <scope>NUCLEOTIDE SEQUENCE</scope>
    <source>
        <strain evidence="2">TFB10827</strain>
    </source>
</reference>
<accession>A0ABQ8Q2T1</accession>
<gene>
    <name evidence="2" type="ORF">F5050DRAFT_1556342</name>
</gene>
<protein>
    <recommendedName>
        <fullName evidence="4">F-box domain-containing protein</fullName>
    </recommendedName>
</protein>
<dbReference type="Gene3D" id="1.20.1280.50">
    <property type="match status" value="1"/>
</dbReference>
<keyword evidence="3" id="KW-1185">Reference proteome</keyword>
<evidence type="ECO:0000313" key="3">
    <source>
        <dbReference type="Proteomes" id="UP001163828"/>
    </source>
</evidence>
<dbReference type="Proteomes" id="UP001163828">
    <property type="component" value="Unassembled WGS sequence"/>
</dbReference>
<feature type="coiled-coil region" evidence="1">
    <location>
        <begin position="10"/>
        <end position="44"/>
    </location>
</feature>
<keyword evidence="1" id="KW-0175">Coiled coil</keyword>
<sequence length="140" mass="16358">SERATYGKLLGDTQIELDRCQKEIDRLEILCNKLIASKQLLQANKRLLHSILSPIHQLPLDLLGNIFEHVCYDQNHISGFNVPPPSNVPPLKLSRVCYRWRSLVSSMPILWSTFQFDEKQYTRRHNLLLLFLRRSHPCPI</sequence>
<evidence type="ECO:0000256" key="1">
    <source>
        <dbReference type="SAM" id="Coils"/>
    </source>
</evidence>
<dbReference type="EMBL" id="MU790821">
    <property type="protein sequence ID" value="KAJ3992807.1"/>
    <property type="molecule type" value="Genomic_DNA"/>
</dbReference>
<feature type="non-terminal residue" evidence="2">
    <location>
        <position position="1"/>
    </location>
</feature>
<organism evidence="2 3">
    <name type="scientific">Lentinula boryana</name>
    <dbReference type="NCBI Taxonomy" id="40481"/>
    <lineage>
        <taxon>Eukaryota</taxon>
        <taxon>Fungi</taxon>
        <taxon>Dikarya</taxon>
        <taxon>Basidiomycota</taxon>
        <taxon>Agaricomycotina</taxon>
        <taxon>Agaricomycetes</taxon>
        <taxon>Agaricomycetidae</taxon>
        <taxon>Agaricales</taxon>
        <taxon>Marasmiineae</taxon>
        <taxon>Omphalotaceae</taxon>
        <taxon>Lentinula</taxon>
    </lineage>
</organism>
<proteinExistence type="predicted"/>
<comment type="caution">
    <text evidence="2">The sequence shown here is derived from an EMBL/GenBank/DDBJ whole genome shotgun (WGS) entry which is preliminary data.</text>
</comment>
<evidence type="ECO:0000313" key="2">
    <source>
        <dbReference type="EMBL" id="KAJ3992807.1"/>
    </source>
</evidence>